<accession>A0AAV7TT23</accession>
<organism evidence="1 2">
    <name type="scientific">Pleurodeles waltl</name>
    <name type="common">Iberian ribbed newt</name>
    <dbReference type="NCBI Taxonomy" id="8319"/>
    <lineage>
        <taxon>Eukaryota</taxon>
        <taxon>Metazoa</taxon>
        <taxon>Chordata</taxon>
        <taxon>Craniata</taxon>
        <taxon>Vertebrata</taxon>
        <taxon>Euteleostomi</taxon>
        <taxon>Amphibia</taxon>
        <taxon>Batrachia</taxon>
        <taxon>Caudata</taxon>
        <taxon>Salamandroidea</taxon>
        <taxon>Salamandridae</taxon>
        <taxon>Pleurodelinae</taxon>
        <taxon>Pleurodeles</taxon>
    </lineage>
</organism>
<dbReference type="Proteomes" id="UP001066276">
    <property type="component" value="Chromosome 3_2"/>
</dbReference>
<protein>
    <submittedName>
        <fullName evidence="1">Uncharacterized protein</fullName>
    </submittedName>
</protein>
<evidence type="ECO:0000313" key="2">
    <source>
        <dbReference type="Proteomes" id="UP001066276"/>
    </source>
</evidence>
<name>A0AAV7TT23_PLEWA</name>
<proteinExistence type="predicted"/>
<evidence type="ECO:0000313" key="1">
    <source>
        <dbReference type="EMBL" id="KAJ1179752.1"/>
    </source>
</evidence>
<dbReference type="EMBL" id="JANPWB010000006">
    <property type="protein sequence ID" value="KAJ1179752.1"/>
    <property type="molecule type" value="Genomic_DNA"/>
</dbReference>
<gene>
    <name evidence="1" type="ORF">NDU88_004986</name>
</gene>
<dbReference type="AlphaFoldDB" id="A0AAV7TT23"/>
<comment type="caution">
    <text evidence="1">The sequence shown here is derived from an EMBL/GenBank/DDBJ whole genome shotgun (WGS) entry which is preliminary data.</text>
</comment>
<reference evidence="1" key="1">
    <citation type="journal article" date="2022" name="bioRxiv">
        <title>Sequencing and chromosome-scale assembly of the giantPleurodeles waltlgenome.</title>
        <authorList>
            <person name="Brown T."/>
            <person name="Elewa A."/>
            <person name="Iarovenko S."/>
            <person name="Subramanian E."/>
            <person name="Araus A.J."/>
            <person name="Petzold A."/>
            <person name="Susuki M."/>
            <person name="Suzuki K.-i.T."/>
            <person name="Hayashi T."/>
            <person name="Toyoda A."/>
            <person name="Oliveira C."/>
            <person name="Osipova E."/>
            <person name="Leigh N.D."/>
            <person name="Simon A."/>
            <person name="Yun M.H."/>
        </authorList>
    </citation>
    <scope>NUCLEOTIDE SEQUENCE</scope>
    <source>
        <strain evidence="1">20211129_DDA</strain>
        <tissue evidence="1">Liver</tissue>
    </source>
</reference>
<sequence length="77" mass="8936">MKNWDVRPLAGRTRHRRLDALGLSKPTARVATVLLQQGNTARSEIMTRAKSKYQIHTLPRHKIELRGRKALICHREQ</sequence>
<keyword evidence="2" id="KW-1185">Reference proteome</keyword>